<keyword evidence="1" id="KW-0472">Membrane</keyword>
<keyword evidence="1" id="KW-1133">Transmembrane helix</keyword>
<dbReference type="Proteomes" id="UP000254060">
    <property type="component" value="Unassembled WGS sequence"/>
</dbReference>
<keyword evidence="1" id="KW-0812">Transmembrane</keyword>
<name>A0A377FW89_9BACL</name>
<dbReference type="AlphaFoldDB" id="A0A377FW89"/>
<evidence type="ECO:0000313" key="2">
    <source>
        <dbReference type="EMBL" id="STO08746.1"/>
    </source>
</evidence>
<accession>A0A377FW89</accession>
<gene>
    <name evidence="2" type="ORF">NCTC13163_02123</name>
</gene>
<proteinExistence type="predicted"/>
<dbReference type="STRING" id="1397694.GCA_000702585_02612"/>
<protein>
    <submittedName>
        <fullName evidence="2">Uncharacterized protein</fullName>
    </submittedName>
</protein>
<evidence type="ECO:0000256" key="1">
    <source>
        <dbReference type="SAM" id="Phobius"/>
    </source>
</evidence>
<dbReference type="EMBL" id="UGGP01000001">
    <property type="protein sequence ID" value="STO08746.1"/>
    <property type="molecule type" value="Genomic_DNA"/>
</dbReference>
<organism evidence="2 3">
    <name type="scientific">Exiguobacterium aurantiacum</name>
    <dbReference type="NCBI Taxonomy" id="33987"/>
    <lineage>
        <taxon>Bacteria</taxon>
        <taxon>Bacillati</taxon>
        <taxon>Bacillota</taxon>
        <taxon>Bacilli</taxon>
        <taxon>Bacillales</taxon>
        <taxon>Bacillales Family XII. Incertae Sedis</taxon>
        <taxon>Exiguobacterium</taxon>
    </lineage>
</organism>
<evidence type="ECO:0000313" key="3">
    <source>
        <dbReference type="Proteomes" id="UP000254060"/>
    </source>
</evidence>
<feature type="transmembrane region" description="Helical" evidence="1">
    <location>
        <begin position="28"/>
        <end position="46"/>
    </location>
</feature>
<sequence length="58" mass="6892">MRLLASLISLGFACLISLELWQGPFHSGWVWSMPVFFLIVSFFQFMKHLNELEWEETK</sequence>
<reference evidence="2 3" key="1">
    <citation type="submission" date="2018-06" db="EMBL/GenBank/DDBJ databases">
        <authorList>
            <consortium name="Pathogen Informatics"/>
            <person name="Doyle S."/>
        </authorList>
    </citation>
    <scope>NUCLEOTIDE SEQUENCE [LARGE SCALE GENOMIC DNA]</scope>
    <source>
        <strain evidence="2 3">NCTC13163</strain>
    </source>
</reference>